<feature type="region of interest" description="Disordered" evidence="1">
    <location>
        <begin position="185"/>
        <end position="205"/>
    </location>
</feature>
<evidence type="ECO:0000313" key="4">
    <source>
        <dbReference type="Proteomes" id="UP000557566"/>
    </source>
</evidence>
<feature type="region of interest" description="Disordered" evidence="1">
    <location>
        <begin position="34"/>
        <end position="78"/>
    </location>
</feature>
<feature type="compositionally biased region" description="Acidic residues" evidence="1">
    <location>
        <begin position="192"/>
        <end position="205"/>
    </location>
</feature>
<dbReference type="AlphaFoldDB" id="A0A8H4LRI1"/>
<proteinExistence type="predicted"/>
<sequence length="830" mass="92699">MLPPTLCSVYRKYKEDTDAVATWLASNAKKGDCPPDLLASPAKASPAQQNKSGGRLKGKARREAKRGGQSASKPASPKHVLPLRSFVPLAEHILASRRTPFVPAHFQKTLDRVIAIRSSFGEQLQENGAQPSAASDDKHSFFNNILIKVRDILRPKMPAPAASNVSADDSADSLWATMAALEVTEPSSDLPTEADDERPTEADDDADKYEAEQQMTLEDAMLAFIMMLNDLNRIRSQISWIWSNQFDVAAAAVATNTGLDLARHLMSDVLPLLDMHGGAWNMTHKFYAICCLQKGFSLDSLQSDNGMLNQDTYDIADSVLMIPFFFLKSFTDVLQPQMLPLIKEGMFGYYDPTRSRATMSSQAKFQEDQVLLMETLTELMIIIRLLPDFPVRDEFLRGMDEMDRTRAIPYYLVFAAQIFLDTNHQLRDETSAHCASVMKQLSTMSNDLDIHFDFHEKLKIDSWPASNDQALVAIQSLINWIGPDPLLVAKKKQYTRQGMPLSDTIQQHRLLHRSPVLAGLVLFHFRARMYEVGISVANAWGSISYSNHLYNAMLREGLLRGRWSDMDVAQMALGSASFFVGEPPSNRNQYLSRFCLQMGISAAALRASPANRRGNARRRLASRSGPRGIKTGVPVSSMFEERYIGGTERLEWTPEQVDQVVSRAEFEIEGSVEDGNFALGHIDDTDRLREIRMAQQGKAKRKTGSDTARLAPHKLIQSLVLALQAETLEHAFHYLVLHRFSWRLLRAVKKACDPLLRSIYSPGYLERETELPFVVGYIFMAADTESGTPPDDRLLHKAAEAMNAMIKVGAGGISQLTLQSATGIRVELEE</sequence>
<keyword evidence="4" id="KW-1185">Reference proteome</keyword>
<dbReference type="InterPro" id="IPR046539">
    <property type="entry name" value="DUF6604"/>
</dbReference>
<name>A0A8H4LRI1_9HYPO</name>
<feature type="compositionally biased region" description="Basic residues" evidence="1">
    <location>
        <begin position="54"/>
        <end position="64"/>
    </location>
</feature>
<dbReference type="Pfam" id="PF20253">
    <property type="entry name" value="DUF6604"/>
    <property type="match status" value="1"/>
</dbReference>
<reference evidence="3 4" key="1">
    <citation type="journal article" date="2020" name="Genome Biol. Evol.">
        <title>A new high-quality draft genome assembly of the Chinese cordyceps Ophiocordyceps sinensis.</title>
        <authorList>
            <person name="Shu R."/>
            <person name="Zhang J."/>
            <person name="Meng Q."/>
            <person name="Zhang H."/>
            <person name="Zhou G."/>
            <person name="Li M."/>
            <person name="Wu P."/>
            <person name="Zhao Y."/>
            <person name="Chen C."/>
            <person name="Qin Q."/>
        </authorList>
    </citation>
    <scope>NUCLEOTIDE SEQUENCE [LARGE SCALE GENOMIC DNA]</scope>
    <source>
        <strain evidence="3 4">IOZ07</strain>
    </source>
</reference>
<gene>
    <name evidence="3" type="ORF">G6O67_008675</name>
</gene>
<evidence type="ECO:0000313" key="3">
    <source>
        <dbReference type="EMBL" id="KAF4504058.1"/>
    </source>
</evidence>
<evidence type="ECO:0000259" key="2">
    <source>
        <dbReference type="Pfam" id="PF20253"/>
    </source>
</evidence>
<dbReference type="PANTHER" id="PTHR38795:SF1">
    <property type="entry name" value="DUF6604 DOMAIN-CONTAINING PROTEIN"/>
    <property type="match status" value="1"/>
</dbReference>
<accession>A0A8H4LRI1</accession>
<feature type="domain" description="DUF6604" evidence="2">
    <location>
        <begin position="11"/>
        <end position="270"/>
    </location>
</feature>
<feature type="region of interest" description="Disordered" evidence="1">
    <location>
        <begin position="609"/>
        <end position="628"/>
    </location>
</feature>
<dbReference type="OrthoDB" id="5238236at2759"/>
<dbReference type="Proteomes" id="UP000557566">
    <property type="component" value="Unassembled WGS sequence"/>
</dbReference>
<evidence type="ECO:0000256" key="1">
    <source>
        <dbReference type="SAM" id="MobiDB-lite"/>
    </source>
</evidence>
<dbReference type="EMBL" id="JAAVMX010000012">
    <property type="protein sequence ID" value="KAF4504058.1"/>
    <property type="molecule type" value="Genomic_DNA"/>
</dbReference>
<organism evidence="3 4">
    <name type="scientific">Ophiocordyceps sinensis</name>
    <dbReference type="NCBI Taxonomy" id="72228"/>
    <lineage>
        <taxon>Eukaryota</taxon>
        <taxon>Fungi</taxon>
        <taxon>Dikarya</taxon>
        <taxon>Ascomycota</taxon>
        <taxon>Pezizomycotina</taxon>
        <taxon>Sordariomycetes</taxon>
        <taxon>Hypocreomycetidae</taxon>
        <taxon>Hypocreales</taxon>
        <taxon>Ophiocordycipitaceae</taxon>
        <taxon>Ophiocordyceps</taxon>
    </lineage>
</organism>
<protein>
    <recommendedName>
        <fullName evidence="2">DUF6604 domain-containing protein</fullName>
    </recommendedName>
</protein>
<comment type="caution">
    <text evidence="3">The sequence shown here is derived from an EMBL/GenBank/DDBJ whole genome shotgun (WGS) entry which is preliminary data.</text>
</comment>
<dbReference type="PANTHER" id="PTHR38795">
    <property type="entry name" value="DUF6604 DOMAIN-CONTAINING PROTEIN"/>
    <property type="match status" value="1"/>
</dbReference>